<dbReference type="GO" id="GO:0016787">
    <property type="term" value="F:hydrolase activity"/>
    <property type="evidence" value="ECO:0007669"/>
    <property type="project" value="UniProtKB-KW"/>
</dbReference>
<dbReference type="InterPro" id="IPR000073">
    <property type="entry name" value="AB_hydrolase_1"/>
</dbReference>
<keyword evidence="1 3" id="KW-0378">Hydrolase</keyword>
<dbReference type="InterPro" id="IPR050266">
    <property type="entry name" value="AB_hydrolase_sf"/>
</dbReference>
<evidence type="ECO:0000313" key="3">
    <source>
        <dbReference type="EMBL" id="MFC5588124.1"/>
    </source>
</evidence>
<dbReference type="EMBL" id="JBHSNO010000005">
    <property type="protein sequence ID" value="MFC5588124.1"/>
    <property type="molecule type" value="Genomic_DNA"/>
</dbReference>
<protein>
    <submittedName>
        <fullName evidence="3">Alpha/beta fold hydrolase</fullName>
    </submittedName>
</protein>
<reference evidence="4" key="1">
    <citation type="journal article" date="2019" name="Int. J. Syst. Evol. Microbiol.">
        <title>The Global Catalogue of Microorganisms (GCM) 10K type strain sequencing project: providing services to taxonomists for standard genome sequencing and annotation.</title>
        <authorList>
            <consortium name="The Broad Institute Genomics Platform"/>
            <consortium name="The Broad Institute Genome Sequencing Center for Infectious Disease"/>
            <person name="Wu L."/>
            <person name="Ma J."/>
        </authorList>
    </citation>
    <scope>NUCLEOTIDE SEQUENCE [LARGE SCALE GENOMIC DNA]</scope>
    <source>
        <strain evidence="4">CGMCC 4.1434</strain>
    </source>
</reference>
<dbReference type="PANTHER" id="PTHR43798">
    <property type="entry name" value="MONOACYLGLYCEROL LIPASE"/>
    <property type="match status" value="1"/>
</dbReference>
<dbReference type="PANTHER" id="PTHR43798:SF31">
    <property type="entry name" value="AB HYDROLASE SUPERFAMILY PROTEIN YCLE"/>
    <property type="match status" value="1"/>
</dbReference>
<keyword evidence="4" id="KW-1185">Reference proteome</keyword>
<dbReference type="PRINTS" id="PR00111">
    <property type="entry name" value="ABHYDROLASE"/>
</dbReference>
<dbReference type="Proteomes" id="UP001596109">
    <property type="component" value="Unassembled WGS sequence"/>
</dbReference>
<dbReference type="Pfam" id="PF00561">
    <property type="entry name" value="Abhydrolase_1"/>
    <property type="match status" value="1"/>
</dbReference>
<comment type="caution">
    <text evidence="3">The sequence shown here is derived from an EMBL/GenBank/DDBJ whole genome shotgun (WGS) entry which is preliminary data.</text>
</comment>
<gene>
    <name evidence="3" type="ORF">ACFPRA_04475</name>
</gene>
<evidence type="ECO:0000259" key="2">
    <source>
        <dbReference type="Pfam" id="PF00561"/>
    </source>
</evidence>
<proteinExistence type="predicted"/>
<dbReference type="SUPFAM" id="SSF53474">
    <property type="entry name" value="alpha/beta-Hydrolases"/>
    <property type="match status" value="1"/>
</dbReference>
<dbReference type="Gene3D" id="3.40.50.1820">
    <property type="entry name" value="alpha/beta hydrolase"/>
    <property type="match status" value="1"/>
</dbReference>
<dbReference type="RefSeq" id="WP_381431153.1">
    <property type="nucleotide sequence ID" value="NZ_JBHSNO010000005.1"/>
</dbReference>
<name>A0ABW0TFH8_9BACL</name>
<accession>A0ABW0TFH8</accession>
<dbReference type="InterPro" id="IPR029058">
    <property type="entry name" value="AB_hydrolase_fold"/>
</dbReference>
<organism evidence="3 4">
    <name type="scientific">Sporosarcina soli</name>
    <dbReference type="NCBI Taxonomy" id="334736"/>
    <lineage>
        <taxon>Bacteria</taxon>
        <taxon>Bacillati</taxon>
        <taxon>Bacillota</taxon>
        <taxon>Bacilli</taxon>
        <taxon>Bacillales</taxon>
        <taxon>Caryophanaceae</taxon>
        <taxon>Sporosarcina</taxon>
    </lineage>
</organism>
<evidence type="ECO:0000313" key="4">
    <source>
        <dbReference type="Proteomes" id="UP001596109"/>
    </source>
</evidence>
<evidence type="ECO:0000256" key="1">
    <source>
        <dbReference type="ARBA" id="ARBA00022801"/>
    </source>
</evidence>
<sequence length="266" mass="30856">MHYVDIGQGDPLVFIHGLGSIKESWQYQYELAAHYRLIIPDLRGHGESEEDQTISIAQFAEDVCALLDTLEIRQAHFCGLSMGGLVVQEIYRQQPDRVQSIILSNTFSYTPYLFGYLSLKERMRNLQLLTLDEYITLTATRCLYEKTPELIQEAKSMFVIRSEPYIASSQSAIQSNYLPMLPFVKVPTLLIGSLYDEVIPLYSIYQTKWFMPQAEVIIFDKCGHLPNLERKEKYNEILFNFIEESKRKKRTCMHTVLNSFNARTVK</sequence>
<feature type="domain" description="AB hydrolase-1" evidence="2">
    <location>
        <begin position="11"/>
        <end position="230"/>
    </location>
</feature>